<dbReference type="PANTHER" id="PTHR37610">
    <property type="entry name" value="CCHC-TYPE DOMAIN-CONTAINING PROTEIN"/>
    <property type="match status" value="1"/>
</dbReference>
<evidence type="ECO:0000259" key="1">
    <source>
        <dbReference type="Pfam" id="PF14244"/>
    </source>
</evidence>
<name>A0AAV9MIJ0_9SOLN</name>
<comment type="caution">
    <text evidence="2">The sequence shown here is derived from an EMBL/GenBank/DDBJ whole genome shotgun (WGS) entry which is preliminary data.</text>
</comment>
<evidence type="ECO:0000313" key="3">
    <source>
        <dbReference type="Proteomes" id="UP001311915"/>
    </source>
</evidence>
<protein>
    <recommendedName>
        <fullName evidence="1">Retrotransposon Copia-like N-terminal domain-containing protein</fullName>
    </recommendedName>
</protein>
<keyword evidence="3" id="KW-1185">Reference proteome</keyword>
<organism evidence="2 3">
    <name type="scientific">Solanum pinnatisectum</name>
    <name type="common">tansyleaf nightshade</name>
    <dbReference type="NCBI Taxonomy" id="50273"/>
    <lineage>
        <taxon>Eukaryota</taxon>
        <taxon>Viridiplantae</taxon>
        <taxon>Streptophyta</taxon>
        <taxon>Embryophyta</taxon>
        <taxon>Tracheophyta</taxon>
        <taxon>Spermatophyta</taxon>
        <taxon>Magnoliopsida</taxon>
        <taxon>eudicotyledons</taxon>
        <taxon>Gunneridae</taxon>
        <taxon>Pentapetalae</taxon>
        <taxon>asterids</taxon>
        <taxon>lamiids</taxon>
        <taxon>Solanales</taxon>
        <taxon>Solanaceae</taxon>
        <taxon>Solanoideae</taxon>
        <taxon>Solaneae</taxon>
        <taxon>Solanum</taxon>
    </lineage>
</organism>
<evidence type="ECO:0000313" key="2">
    <source>
        <dbReference type="EMBL" id="KAK4736834.1"/>
    </source>
</evidence>
<reference evidence="2 3" key="1">
    <citation type="submission" date="2023-10" db="EMBL/GenBank/DDBJ databases">
        <title>Genome-Wide Identification Analysis in wild type Solanum Pinnatisectum Reveals Some Genes Defensing Phytophthora Infestans.</title>
        <authorList>
            <person name="Sun C."/>
        </authorList>
    </citation>
    <scope>NUCLEOTIDE SEQUENCE [LARGE SCALE GENOMIC DNA]</scope>
    <source>
        <strain evidence="2">LQN</strain>
        <tissue evidence="2">Leaf</tissue>
    </source>
</reference>
<sequence>MAIETVVDKSSSSAEKTTDVVNSSHPYYLTPSDSPGNNLINIIFDGSNCGNWKRGVLISLSAKNKFCFVDDKAILQERYGQIDGAKLFQLQRDLNNISQGTNDVASYFNKLKKLWDQMKVLNTFMTCGCDCKCGAKTHNHKMNEDIN</sequence>
<dbReference type="PANTHER" id="PTHR37610:SF40">
    <property type="entry name" value="OS01G0909600 PROTEIN"/>
    <property type="match status" value="1"/>
</dbReference>
<dbReference type="Proteomes" id="UP001311915">
    <property type="component" value="Unassembled WGS sequence"/>
</dbReference>
<gene>
    <name evidence="2" type="ORF">R3W88_000531</name>
</gene>
<dbReference type="InterPro" id="IPR029472">
    <property type="entry name" value="Copia-like_N"/>
</dbReference>
<accession>A0AAV9MIJ0</accession>
<dbReference type="EMBL" id="JAWPEI010000001">
    <property type="protein sequence ID" value="KAK4736834.1"/>
    <property type="molecule type" value="Genomic_DNA"/>
</dbReference>
<proteinExistence type="predicted"/>
<feature type="domain" description="Retrotransposon Copia-like N-terminal" evidence="1">
    <location>
        <begin position="31"/>
        <end position="70"/>
    </location>
</feature>
<dbReference type="Pfam" id="PF14244">
    <property type="entry name" value="Retrotran_gag_3"/>
    <property type="match status" value="1"/>
</dbReference>
<dbReference type="AlphaFoldDB" id="A0AAV9MIJ0"/>